<dbReference type="EMBL" id="AP028056">
    <property type="protein sequence ID" value="BEH02999.1"/>
    <property type="molecule type" value="Genomic_DNA"/>
</dbReference>
<feature type="domain" description="Transposase IS4-like" evidence="1">
    <location>
        <begin position="173"/>
        <end position="461"/>
    </location>
</feature>
<keyword evidence="3" id="KW-1185">Reference proteome</keyword>
<dbReference type="PANTHER" id="PTHR34614">
    <property type="match status" value="1"/>
</dbReference>
<gene>
    <name evidence="2" type="ORF">brsh051_22800</name>
</gene>
<dbReference type="AlphaFoldDB" id="A0AAN0MHY9"/>
<reference evidence="2" key="1">
    <citation type="journal article" date="2024" name="Int. J. Syst. Evol. Microbiol.">
        <title>Brooklawnia propionicigenes sp. nov., a facultatively anaerobic, propionate-producing bacterium isolated from a methanogenic reactor treating waste from cattle farms.</title>
        <authorList>
            <person name="Akita Y."/>
            <person name="Ueki A."/>
            <person name="Tonouchi A."/>
            <person name="Sugawara Y."/>
            <person name="Honma S."/>
            <person name="Kaku N."/>
            <person name="Ueki K."/>
        </authorList>
    </citation>
    <scope>NUCLEOTIDE SEQUENCE</scope>
    <source>
        <strain evidence="2">SH051</strain>
    </source>
</reference>
<dbReference type="RefSeq" id="WP_286265094.1">
    <property type="nucleotide sequence ID" value="NZ_AP028056.1"/>
</dbReference>
<dbReference type="KEGG" id="broo:brsh051_22800"/>
<dbReference type="GO" id="GO:0004803">
    <property type="term" value="F:transposase activity"/>
    <property type="evidence" value="ECO:0007669"/>
    <property type="project" value="InterPro"/>
</dbReference>
<protein>
    <submittedName>
        <fullName evidence="2">IS1634-like element ISMsm6 family transposase</fullName>
    </submittedName>
</protein>
<sequence>MSPFLRKVKTASGATAVQIVEKRHGVRTILEHLGSAHDEAELAALMRVGHDKLHANQPALELPGERGVRPGVAVIEGKRSQLLVDVVRDSWGRLGFDAIEDEAFFQLVLARLVEPTSKLDSLRVIAELGLVPVHLSTVKRCLKRCADKGYRDKIAQACFQHVWSEQGGDVSLLLYDVTTLYFETDTEDDLRKVGFSKERRVDPQIVVGLLVDRTGHPLEIACFEGNKAETHTIIPVIKAFQQRHGVADMVVVADAGMLSAANLKAIDEAGLRFIVGSRVVKAPHDLAKHFRWHGTAFTDGQVIDTITMRSTAPDPNRVKTRAEPVWDPAVHPTAWRAVWQYSAKRAARDTRTLALQRNRAQAVVDGDKPAKKVRFVKTTGQQASLDEASLARAEALVGLKGYVTNITAAVMPAAEVIASYHDLWHVEQSFRMSKSDLAARPIHHRLKDSIEAHLTIVFTALAVARDLQARSGWSLKKIVRGLRPLQQVTIQLGGQRLDAEPAIPDDIAELLTALHRGH</sequence>
<accession>A0AAN0MHY9</accession>
<dbReference type="Proteomes" id="UP001431656">
    <property type="component" value="Chromosome"/>
</dbReference>
<dbReference type="SUPFAM" id="SSF53098">
    <property type="entry name" value="Ribonuclease H-like"/>
    <property type="match status" value="1"/>
</dbReference>
<dbReference type="InterPro" id="IPR047654">
    <property type="entry name" value="IS1634_transpos"/>
</dbReference>
<evidence type="ECO:0000313" key="3">
    <source>
        <dbReference type="Proteomes" id="UP001431656"/>
    </source>
</evidence>
<dbReference type="InterPro" id="IPR012337">
    <property type="entry name" value="RNaseH-like_sf"/>
</dbReference>
<name>A0AAN0MHY9_9ACTN</name>
<dbReference type="GO" id="GO:0006313">
    <property type="term" value="P:DNA transposition"/>
    <property type="evidence" value="ECO:0007669"/>
    <property type="project" value="InterPro"/>
</dbReference>
<dbReference type="NCBIfam" id="NF033559">
    <property type="entry name" value="transpos_IS1634"/>
    <property type="match status" value="1"/>
</dbReference>
<organism evidence="2 3">
    <name type="scientific">Brooklawnia propionicigenes</name>
    <dbReference type="NCBI Taxonomy" id="3041175"/>
    <lineage>
        <taxon>Bacteria</taxon>
        <taxon>Bacillati</taxon>
        <taxon>Actinomycetota</taxon>
        <taxon>Actinomycetes</taxon>
        <taxon>Propionibacteriales</taxon>
        <taxon>Propionibacteriaceae</taxon>
        <taxon>Brooklawnia</taxon>
    </lineage>
</organism>
<dbReference type="GO" id="GO:0003677">
    <property type="term" value="F:DNA binding"/>
    <property type="evidence" value="ECO:0007669"/>
    <property type="project" value="InterPro"/>
</dbReference>
<dbReference type="Pfam" id="PF01609">
    <property type="entry name" value="DDE_Tnp_1"/>
    <property type="match status" value="1"/>
</dbReference>
<evidence type="ECO:0000259" key="1">
    <source>
        <dbReference type="Pfam" id="PF01609"/>
    </source>
</evidence>
<dbReference type="PANTHER" id="PTHR34614:SF2">
    <property type="entry name" value="TRANSPOSASE IS4-LIKE DOMAIN-CONTAINING PROTEIN"/>
    <property type="match status" value="1"/>
</dbReference>
<evidence type="ECO:0000313" key="2">
    <source>
        <dbReference type="EMBL" id="BEH02999.1"/>
    </source>
</evidence>
<proteinExistence type="predicted"/>
<dbReference type="InterPro" id="IPR002559">
    <property type="entry name" value="Transposase_11"/>
</dbReference>